<accession>A0A8S0W794</accession>
<evidence type="ECO:0000313" key="2">
    <source>
        <dbReference type="Proteomes" id="UP000467700"/>
    </source>
</evidence>
<reference evidence="1 2" key="1">
    <citation type="submission" date="2020-01" db="EMBL/GenBank/DDBJ databases">
        <authorList>
            <person name="Gupta K D."/>
        </authorList>
    </citation>
    <scope>NUCLEOTIDE SEQUENCE [LARGE SCALE GENOMIC DNA]</scope>
</reference>
<organism evidence="1 2">
    <name type="scientific">Cyclocybe aegerita</name>
    <name type="common">Black poplar mushroom</name>
    <name type="synonym">Agrocybe aegerita</name>
    <dbReference type="NCBI Taxonomy" id="1973307"/>
    <lineage>
        <taxon>Eukaryota</taxon>
        <taxon>Fungi</taxon>
        <taxon>Dikarya</taxon>
        <taxon>Basidiomycota</taxon>
        <taxon>Agaricomycotina</taxon>
        <taxon>Agaricomycetes</taxon>
        <taxon>Agaricomycetidae</taxon>
        <taxon>Agaricales</taxon>
        <taxon>Agaricineae</taxon>
        <taxon>Bolbitiaceae</taxon>
        <taxon>Cyclocybe</taxon>
    </lineage>
</organism>
<sequence length="114" mass="13058">MEVPISGRRLDRDSKAQITFIPLENAISLRETRKASLTSVFTAVGQSGEHLHYYKELLGLFCAILYLKVEATRDMGILRIYEAHGDEEWWPTLKAQFTGKCTRKSVDIHYICLP</sequence>
<dbReference type="AlphaFoldDB" id="A0A8S0W794"/>
<dbReference type="EMBL" id="CACVBS010000028">
    <property type="protein sequence ID" value="CAA7259886.1"/>
    <property type="molecule type" value="Genomic_DNA"/>
</dbReference>
<dbReference type="Proteomes" id="UP000467700">
    <property type="component" value="Unassembled WGS sequence"/>
</dbReference>
<keyword evidence="2" id="KW-1185">Reference proteome</keyword>
<protein>
    <submittedName>
        <fullName evidence="1">Uncharacterized protein</fullName>
    </submittedName>
</protein>
<gene>
    <name evidence="1" type="ORF">AAE3_LOCUS2087</name>
</gene>
<evidence type="ECO:0000313" key="1">
    <source>
        <dbReference type="EMBL" id="CAA7259886.1"/>
    </source>
</evidence>
<comment type="caution">
    <text evidence="1">The sequence shown here is derived from an EMBL/GenBank/DDBJ whole genome shotgun (WGS) entry which is preliminary data.</text>
</comment>
<proteinExistence type="predicted"/>
<name>A0A8S0W794_CYCAE</name>